<accession>A0A2P2NRG7</accession>
<evidence type="ECO:0000313" key="1">
    <source>
        <dbReference type="EMBL" id="MBX45000.1"/>
    </source>
</evidence>
<protein>
    <submittedName>
        <fullName evidence="1">Uncharacterized protein</fullName>
    </submittedName>
</protein>
<proteinExistence type="predicted"/>
<reference evidence="1" key="1">
    <citation type="submission" date="2018-02" db="EMBL/GenBank/DDBJ databases">
        <title>Rhizophora mucronata_Transcriptome.</title>
        <authorList>
            <person name="Meera S.P."/>
            <person name="Sreeshan A."/>
            <person name="Augustine A."/>
        </authorList>
    </citation>
    <scope>NUCLEOTIDE SEQUENCE</scope>
    <source>
        <tissue evidence="1">Leaf</tissue>
    </source>
</reference>
<name>A0A2P2NRG7_RHIMU</name>
<dbReference type="EMBL" id="GGEC01064516">
    <property type="protein sequence ID" value="MBX45000.1"/>
    <property type="molecule type" value="Transcribed_RNA"/>
</dbReference>
<organism evidence="1">
    <name type="scientific">Rhizophora mucronata</name>
    <name type="common">Asiatic mangrove</name>
    <dbReference type="NCBI Taxonomy" id="61149"/>
    <lineage>
        <taxon>Eukaryota</taxon>
        <taxon>Viridiplantae</taxon>
        <taxon>Streptophyta</taxon>
        <taxon>Embryophyta</taxon>
        <taxon>Tracheophyta</taxon>
        <taxon>Spermatophyta</taxon>
        <taxon>Magnoliopsida</taxon>
        <taxon>eudicotyledons</taxon>
        <taxon>Gunneridae</taxon>
        <taxon>Pentapetalae</taxon>
        <taxon>rosids</taxon>
        <taxon>fabids</taxon>
        <taxon>Malpighiales</taxon>
        <taxon>Rhizophoraceae</taxon>
        <taxon>Rhizophora</taxon>
    </lineage>
</organism>
<sequence>MIRQNDMKLLAGNTRQNISGQSEGALLFLEEK</sequence>
<dbReference type="AlphaFoldDB" id="A0A2P2NRG7"/>